<evidence type="ECO:0000256" key="2">
    <source>
        <dbReference type="ARBA" id="ARBA00022771"/>
    </source>
</evidence>
<feature type="compositionally biased region" description="Polar residues" evidence="5">
    <location>
        <begin position="75"/>
        <end position="85"/>
    </location>
</feature>
<organism evidence="7 8">
    <name type="scientific">Astyanax mexicanus</name>
    <name type="common">Blind cave fish</name>
    <name type="synonym">Astyanax fasciatus mexicanus</name>
    <dbReference type="NCBI Taxonomy" id="7994"/>
    <lineage>
        <taxon>Eukaryota</taxon>
        <taxon>Metazoa</taxon>
        <taxon>Chordata</taxon>
        <taxon>Craniata</taxon>
        <taxon>Vertebrata</taxon>
        <taxon>Euteleostomi</taxon>
        <taxon>Actinopterygii</taxon>
        <taxon>Neopterygii</taxon>
        <taxon>Teleostei</taxon>
        <taxon>Ostariophysi</taxon>
        <taxon>Characiformes</taxon>
        <taxon>Characoidei</taxon>
        <taxon>Acestrorhamphidae</taxon>
        <taxon>Acestrorhamphinae</taxon>
        <taxon>Astyanax</taxon>
    </lineage>
</organism>
<evidence type="ECO:0000256" key="3">
    <source>
        <dbReference type="ARBA" id="ARBA00022833"/>
    </source>
</evidence>
<sequence length="321" mass="36085">MTKLDRLNSFLSERLSAALNEIIYTVSMTMKEYEEETARIRKENDYLKELLKVTGGSAAEENPGVVNSAVVSPMTHGQQDLNPSLEQETETQESQNEHRGLKEENCSIIKTEQPCPYPSEADAEPETRDASATQTDYTIDQLQSNPHSNTQAVDQEIIDYEFPAKIKTELVNTDSHSDSATTNIADTARRAWSPHNWDIIPEINDQNRLQQAAAFQQLCSSIDGPPSAQPGQHNRPVEFRAAFSYTNRVICNNTLHCTSRHCEMQKRTIAKSSPVWKYFSLKEGDCSKAVCLMCQAVISRGVKEYTTSALLKHLRMKHGKC</sequence>
<dbReference type="GO" id="GO:0003677">
    <property type="term" value="F:DNA binding"/>
    <property type="evidence" value="ECO:0007669"/>
    <property type="project" value="InterPro"/>
</dbReference>
<evidence type="ECO:0000256" key="4">
    <source>
        <dbReference type="PROSITE-ProRule" id="PRU00027"/>
    </source>
</evidence>
<keyword evidence="1" id="KW-0479">Metal-binding</keyword>
<feature type="region of interest" description="Disordered" evidence="5">
    <location>
        <begin position="74"/>
        <end position="133"/>
    </location>
</feature>
<dbReference type="GO" id="GO:0008270">
    <property type="term" value="F:zinc ion binding"/>
    <property type="evidence" value="ECO:0007669"/>
    <property type="project" value="UniProtKB-KW"/>
</dbReference>
<evidence type="ECO:0000313" key="7">
    <source>
        <dbReference type="EMBL" id="KAG9264433.1"/>
    </source>
</evidence>
<keyword evidence="2 4" id="KW-0863">Zinc-finger</keyword>
<evidence type="ECO:0000256" key="5">
    <source>
        <dbReference type="SAM" id="MobiDB-lite"/>
    </source>
</evidence>
<name>A0A8T2KYQ4_ASTMX</name>
<evidence type="ECO:0000313" key="8">
    <source>
        <dbReference type="Proteomes" id="UP000752171"/>
    </source>
</evidence>
<dbReference type="PROSITE" id="PS50808">
    <property type="entry name" value="ZF_BED"/>
    <property type="match status" value="1"/>
</dbReference>
<evidence type="ECO:0000259" key="6">
    <source>
        <dbReference type="PROSITE" id="PS50808"/>
    </source>
</evidence>
<proteinExistence type="predicted"/>
<dbReference type="EMBL" id="JAICCE010000019">
    <property type="protein sequence ID" value="KAG9264433.1"/>
    <property type="molecule type" value="Genomic_DNA"/>
</dbReference>
<evidence type="ECO:0000256" key="1">
    <source>
        <dbReference type="ARBA" id="ARBA00022723"/>
    </source>
</evidence>
<feature type="domain" description="BED-type" evidence="6">
    <location>
        <begin position="270"/>
        <end position="321"/>
    </location>
</feature>
<dbReference type="SUPFAM" id="SSF57667">
    <property type="entry name" value="beta-beta-alpha zinc fingers"/>
    <property type="match status" value="1"/>
</dbReference>
<reference evidence="7 8" key="1">
    <citation type="submission" date="2021-07" db="EMBL/GenBank/DDBJ databases">
        <authorList>
            <person name="Imarazene B."/>
            <person name="Zahm M."/>
            <person name="Klopp C."/>
            <person name="Cabau C."/>
            <person name="Beille S."/>
            <person name="Jouanno E."/>
            <person name="Castinel A."/>
            <person name="Lluch J."/>
            <person name="Gil L."/>
            <person name="Kuchtly C."/>
            <person name="Lopez Roques C."/>
            <person name="Donnadieu C."/>
            <person name="Parrinello H."/>
            <person name="Journot L."/>
            <person name="Du K."/>
            <person name="Schartl M."/>
            <person name="Retaux S."/>
            <person name="Guiguen Y."/>
        </authorList>
    </citation>
    <scope>NUCLEOTIDE SEQUENCE [LARGE SCALE GENOMIC DNA]</scope>
    <source>
        <strain evidence="7">Pach_M1</strain>
        <tissue evidence="7">Testis</tissue>
    </source>
</reference>
<feature type="compositionally biased region" description="Basic and acidic residues" evidence="5">
    <location>
        <begin position="95"/>
        <end position="105"/>
    </location>
</feature>
<dbReference type="AlphaFoldDB" id="A0A8T2KYQ4"/>
<protein>
    <recommendedName>
        <fullName evidence="6">BED-type domain-containing protein</fullName>
    </recommendedName>
</protein>
<dbReference type="SMART" id="SM00614">
    <property type="entry name" value="ZnF_BED"/>
    <property type="match status" value="1"/>
</dbReference>
<dbReference type="Proteomes" id="UP000752171">
    <property type="component" value="Unassembled WGS sequence"/>
</dbReference>
<keyword evidence="3" id="KW-0862">Zinc</keyword>
<dbReference type="InterPro" id="IPR003656">
    <property type="entry name" value="Znf_BED"/>
</dbReference>
<accession>A0A8T2KYQ4</accession>
<gene>
    <name evidence="7" type="ORF">AMEX_G22705</name>
</gene>
<dbReference type="InterPro" id="IPR036236">
    <property type="entry name" value="Znf_C2H2_sf"/>
</dbReference>
<dbReference type="Pfam" id="PF02892">
    <property type="entry name" value="zf-BED"/>
    <property type="match status" value="1"/>
</dbReference>
<comment type="caution">
    <text evidence="7">The sequence shown here is derived from an EMBL/GenBank/DDBJ whole genome shotgun (WGS) entry which is preliminary data.</text>
</comment>